<reference evidence="2" key="1">
    <citation type="submission" date="2021-01" db="EMBL/GenBank/DDBJ databases">
        <authorList>
            <person name="Corre E."/>
            <person name="Pelletier E."/>
            <person name="Niang G."/>
            <person name="Scheremetjew M."/>
            <person name="Finn R."/>
            <person name="Kale V."/>
            <person name="Holt S."/>
            <person name="Cochrane G."/>
            <person name="Meng A."/>
            <person name="Brown T."/>
            <person name="Cohen L."/>
        </authorList>
    </citation>
    <scope>NUCLEOTIDE SEQUENCE</scope>
    <source>
        <strain evidence="2">CCMP325</strain>
    </source>
</reference>
<feature type="region of interest" description="Disordered" evidence="1">
    <location>
        <begin position="66"/>
        <end position="120"/>
    </location>
</feature>
<accession>A0A7S0E9A6</accession>
<evidence type="ECO:0000313" key="2">
    <source>
        <dbReference type="EMBL" id="CAD8478409.1"/>
    </source>
</evidence>
<feature type="compositionally biased region" description="Polar residues" evidence="1">
    <location>
        <begin position="110"/>
        <end position="120"/>
    </location>
</feature>
<protein>
    <submittedName>
        <fullName evidence="2">Uncharacterized protein</fullName>
    </submittedName>
</protein>
<sequence>MAPPFDNTRKKVEEWIENSKIYEDRVVQRSHPPAIQTDITSYLEDFGGILKSAFDWTIQSVDDTRADASLPGSENASVEDKPSPVASKPHLKNGNIAIFSPQNKHHKISKANTLTSVSRK</sequence>
<gene>
    <name evidence="2" type="ORF">HPHI1048_LOCUS7393</name>
</gene>
<organism evidence="2">
    <name type="scientific">Hanusia phi</name>
    <dbReference type="NCBI Taxonomy" id="3032"/>
    <lineage>
        <taxon>Eukaryota</taxon>
        <taxon>Cryptophyceae</taxon>
        <taxon>Pyrenomonadales</taxon>
        <taxon>Geminigeraceae</taxon>
        <taxon>Hanusia</taxon>
    </lineage>
</organism>
<evidence type="ECO:0000256" key="1">
    <source>
        <dbReference type="SAM" id="MobiDB-lite"/>
    </source>
</evidence>
<name>A0A7S0E9A6_9CRYP</name>
<dbReference type="EMBL" id="HBEO01010610">
    <property type="protein sequence ID" value="CAD8478409.1"/>
    <property type="molecule type" value="Transcribed_RNA"/>
</dbReference>
<dbReference type="AlphaFoldDB" id="A0A7S0E9A6"/>
<proteinExistence type="predicted"/>